<organism evidence="1 2">
    <name type="scientific">Teladorsagia circumcincta</name>
    <name type="common">Brown stomach worm</name>
    <name type="synonym">Ostertagia circumcincta</name>
    <dbReference type="NCBI Taxonomy" id="45464"/>
    <lineage>
        <taxon>Eukaryota</taxon>
        <taxon>Metazoa</taxon>
        <taxon>Ecdysozoa</taxon>
        <taxon>Nematoda</taxon>
        <taxon>Chromadorea</taxon>
        <taxon>Rhabditida</taxon>
        <taxon>Rhabditina</taxon>
        <taxon>Rhabditomorpha</taxon>
        <taxon>Strongyloidea</taxon>
        <taxon>Trichostrongylidae</taxon>
        <taxon>Teladorsagia</taxon>
    </lineage>
</organism>
<name>A0A2G9U8C6_TELCI</name>
<reference evidence="1 2" key="1">
    <citation type="submission" date="2015-09" db="EMBL/GenBank/DDBJ databases">
        <title>Draft genome of the parasitic nematode Teladorsagia circumcincta isolate WARC Sus (inbred).</title>
        <authorList>
            <person name="Mitreva M."/>
        </authorList>
    </citation>
    <scope>NUCLEOTIDE SEQUENCE [LARGE SCALE GENOMIC DNA]</scope>
    <source>
        <strain evidence="1 2">S</strain>
    </source>
</reference>
<proteinExistence type="predicted"/>
<sequence>MKFPRSPVDSGEDWATAELRRQLRMKIDDGGHWRIRHHVVEREVVEGGIPRTAKDEHVVKNASAERMKIHGKLRCKIKMKSVETEAYAFVIYPPYNSLIGLEWIRANEEMRCHLEMMTAEVK</sequence>
<accession>A0A2G9U8C6</accession>
<evidence type="ECO:0000313" key="2">
    <source>
        <dbReference type="Proteomes" id="UP000230423"/>
    </source>
</evidence>
<gene>
    <name evidence="1" type="ORF">TELCIR_11841</name>
</gene>
<evidence type="ECO:0000313" key="1">
    <source>
        <dbReference type="EMBL" id="PIO66444.1"/>
    </source>
</evidence>
<keyword evidence="2" id="KW-1185">Reference proteome</keyword>
<dbReference type="EMBL" id="KZ348261">
    <property type="protein sequence ID" value="PIO66444.1"/>
    <property type="molecule type" value="Genomic_DNA"/>
</dbReference>
<dbReference type="AlphaFoldDB" id="A0A2G9U8C6"/>
<dbReference type="OrthoDB" id="5901453at2759"/>
<dbReference type="Proteomes" id="UP000230423">
    <property type="component" value="Unassembled WGS sequence"/>
</dbReference>
<protein>
    <submittedName>
        <fullName evidence="1">Uncharacterized protein</fullName>
    </submittedName>
</protein>